<dbReference type="EMBL" id="JASCZI010091039">
    <property type="protein sequence ID" value="MED6148600.1"/>
    <property type="molecule type" value="Genomic_DNA"/>
</dbReference>
<dbReference type="PANTHER" id="PTHR21136:SF92">
    <property type="entry name" value="LONGIN DOMAIN-CONTAINING PROTEIN"/>
    <property type="match status" value="1"/>
</dbReference>
<comment type="similarity">
    <text evidence="1">Belongs to the synaptobrevin family.</text>
</comment>
<evidence type="ECO:0000256" key="1">
    <source>
        <dbReference type="ARBA" id="ARBA00008025"/>
    </source>
</evidence>
<evidence type="ECO:0000256" key="3">
    <source>
        <dbReference type="ARBA" id="ARBA00046280"/>
    </source>
</evidence>
<keyword evidence="2" id="KW-0472">Membrane</keyword>
<dbReference type="Pfam" id="PF13774">
    <property type="entry name" value="Longin"/>
    <property type="match status" value="1"/>
</dbReference>
<name>A0ABU6TJE3_9FABA</name>
<evidence type="ECO:0000313" key="5">
    <source>
        <dbReference type="EMBL" id="MED6148600.1"/>
    </source>
</evidence>
<proteinExistence type="inferred from homology"/>
<dbReference type="PANTHER" id="PTHR21136">
    <property type="entry name" value="SNARE PROTEINS"/>
    <property type="match status" value="1"/>
</dbReference>
<evidence type="ECO:0000313" key="6">
    <source>
        <dbReference type="Proteomes" id="UP001341840"/>
    </source>
</evidence>
<dbReference type="InterPro" id="IPR011012">
    <property type="entry name" value="Longin-like_dom_sf"/>
</dbReference>
<dbReference type="InterPro" id="IPR010908">
    <property type="entry name" value="Longin_dom"/>
</dbReference>
<protein>
    <recommendedName>
        <fullName evidence="4">Longin domain-containing protein</fullName>
    </recommendedName>
</protein>
<dbReference type="Gene3D" id="3.30.450.50">
    <property type="entry name" value="Longin domain"/>
    <property type="match status" value="1"/>
</dbReference>
<evidence type="ECO:0000256" key="2">
    <source>
        <dbReference type="ARBA" id="ARBA00023136"/>
    </source>
</evidence>
<evidence type="ECO:0000259" key="4">
    <source>
        <dbReference type="PROSITE" id="PS50859"/>
    </source>
</evidence>
<organism evidence="5 6">
    <name type="scientific">Stylosanthes scabra</name>
    <dbReference type="NCBI Taxonomy" id="79078"/>
    <lineage>
        <taxon>Eukaryota</taxon>
        <taxon>Viridiplantae</taxon>
        <taxon>Streptophyta</taxon>
        <taxon>Embryophyta</taxon>
        <taxon>Tracheophyta</taxon>
        <taxon>Spermatophyta</taxon>
        <taxon>Magnoliopsida</taxon>
        <taxon>eudicotyledons</taxon>
        <taxon>Gunneridae</taxon>
        <taxon>Pentapetalae</taxon>
        <taxon>rosids</taxon>
        <taxon>fabids</taxon>
        <taxon>Fabales</taxon>
        <taxon>Fabaceae</taxon>
        <taxon>Papilionoideae</taxon>
        <taxon>50 kb inversion clade</taxon>
        <taxon>dalbergioids sensu lato</taxon>
        <taxon>Dalbergieae</taxon>
        <taxon>Pterocarpus clade</taxon>
        <taxon>Stylosanthes</taxon>
    </lineage>
</organism>
<dbReference type="PROSITE" id="PS50859">
    <property type="entry name" value="LONGIN"/>
    <property type="match status" value="1"/>
</dbReference>
<comment type="caution">
    <text evidence="5">The sequence shown here is derived from an EMBL/GenBank/DDBJ whole genome shotgun (WGS) entry which is preliminary data.</text>
</comment>
<gene>
    <name evidence="5" type="ORF">PIB30_054620</name>
</gene>
<dbReference type="Proteomes" id="UP001341840">
    <property type="component" value="Unassembled WGS sequence"/>
</dbReference>
<reference evidence="5 6" key="1">
    <citation type="journal article" date="2023" name="Plants (Basel)">
        <title>Bridging the Gap: Combining Genomics and Transcriptomics Approaches to Understand Stylosanthes scabra, an Orphan Legume from the Brazilian Caatinga.</title>
        <authorList>
            <person name="Ferreira-Neto J.R.C."/>
            <person name="da Silva M.D."/>
            <person name="Binneck E."/>
            <person name="de Melo N.F."/>
            <person name="da Silva R.H."/>
            <person name="de Melo A.L.T.M."/>
            <person name="Pandolfi V."/>
            <person name="Bustamante F.O."/>
            <person name="Brasileiro-Vidal A.C."/>
            <person name="Benko-Iseppon A.M."/>
        </authorList>
    </citation>
    <scope>NUCLEOTIDE SEQUENCE [LARGE SCALE GENOMIC DNA]</scope>
    <source>
        <tissue evidence="5">Leaves</tissue>
    </source>
</reference>
<accession>A0ABU6TJE3</accession>
<sequence length="624" mass="69538">MEKQTTHQSEDPFPIFVGKDGYRWTIFLEQYWSARGTLEKQRFSEVERGLKGKALLWFHLWKARNPFADLETFMVALYHRYEQDMRPILLDICCKDVEDWEIEWEEMKARLTPQQWPEIIQEGAEIVDPAQFQNSDPKIIDLGTIMFNDEIAEEEAADLTPDPFATTTHNFSTATRDGEAIGYGDCEEHAVVATPGERTGDVDDDARSSAEVGASVNWKEKAMGVIEMMNATQLYHRDEKASKPLWSVSPIVAKPPPLIAVVLPWNRDSEINAEMPSIARSIPVDALGRGTLVDGVNASAMNLAIVPISSLMKVMTGGTNERPPAELQSRLESLSVNPFEVRVADAAVRARVVEAATSLPTTTHNEPMRGEELGVDVVQVWWRLKLGCARTGEEQLIGAPTESRAGNKGKAQKFNYLIDNGVLYCVLEDECVGRKLSIAFIEQVEVDFVSTSCFSDKASTNAVKNSLNMEFESKLKEHQPEEINMLAKVFTVNGGIMGNCEKVLYKGEKIKFLVDINAHAIAKDGHCLQGTDLNHKLQTLCIALAQASNISACDFSVVRSELELVEKIGMNLFEKCIEMVHKCIDTAKMEKREVHGAVIVDEAIAWSITFIDELQSIACTHAEI</sequence>
<feature type="domain" description="Longin" evidence="4">
    <location>
        <begin position="414"/>
        <end position="475"/>
    </location>
</feature>
<comment type="subcellular location">
    <subcellularLocation>
        <location evidence="3">Endomembrane system</location>
        <topology evidence="3">Single-pass type IV membrane protein</topology>
    </subcellularLocation>
</comment>
<keyword evidence="6" id="KW-1185">Reference proteome</keyword>
<dbReference type="InterPro" id="IPR051097">
    <property type="entry name" value="Synaptobrevin-like_transport"/>
</dbReference>
<dbReference type="SUPFAM" id="SSF64356">
    <property type="entry name" value="SNARE-like"/>
    <property type="match status" value="1"/>
</dbReference>